<dbReference type="GO" id="GO:0004065">
    <property type="term" value="F:arylsulfatase activity"/>
    <property type="evidence" value="ECO:0007669"/>
    <property type="project" value="TreeGrafter"/>
</dbReference>
<proteinExistence type="inferred from homology"/>
<dbReference type="AlphaFoldDB" id="W4P518"/>
<evidence type="ECO:0000313" key="3">
    <source>
        <dbReference type="Proteomes" id="UP000018861"/>
    </source>
</evidence>
<dbReference type="SUPFAM" id="SSF53649">
    <property type="entry name" value="Alkaline phosphatase-like"/>
    <property type="match status" value="1"/>
</dbReference>
<organism evidence="2 3">
    <name type="scientific">Bacteroides pyogenes JCM 6292</name>
    <dbReference type="NCBI Taxonomy" id="1235809"/>
    <lineage>
        <taxon>Bacteria</taxon>
        <taxon>Pseudomonadati</taxon>
        <taxon>Bacteroidota</taxon>
        <taxon>Bacteroidia</taxon>
        <taxon>Bacteroidales</taxon>
        <taxon>Bacteroidaceae</taxon>
        <taxon>Bacteroides</taxon>
    </lineage>
</organism>
<dbReference type="InterPro" id="IPR050738">
    <property type="entry name" value="Sulfatase"/>
</dbReference>
<comment type="caution">
    <text evidence="2">The sequence shown here is derived from an EMBL/GenBank/DDBJ whole genome shotgun (WGS) entry which is preliminary data.</text>
</comment>
<evidence type="ECO:0000256" key="1">
    <source>
        <dbReference type="ARBA" id="ARBA00008779"/>
    </source>
</evidence>
<sequence length="62" mass="7194">MKFEKWMIGCSLLSYTGLQAQQAVSHPNIIHILMDDLGYGDLQCYGQQKIETPHIDRLRKME</sequence>
<dbReference type="PANTHER" id="PTHR42693">
    <property type="entry name" value="ARYLSULFATASE FAMILY MEMBER"/>
    <property type="match status" value="1"/>
</dbReference>
<dbReference type="InterPro" id="IPR017850">
    <property type="entry name" value="Alkaline_phosphatase_core_sf"/>
</dbReference>
<dbReference type="Gene3D" id="3.40.720.10">
    <property type="entry name" value="Alkaline Phosphatase, subunit A"/>
    <property type="match status" value="1"/>
</dbReference>
<dbReference type="Proteomes" id="UP000018861">
    <property type="component" value="Unassembled WGS sequence"/>
</dbReference>
<protein>
    <submittedName>
        <fullName evidence="2">Arylsulfatase</fullName>
    </submittedName>
</protein>
<dbReference type="EMBL" id="BAIQ01000002">
    <property type="protein sequence ID" value="GAE14239.1"/>
    <property type="molecule type" value="Genomic_DNA"/>
</dbReference>
<accession>W4P518</accession>
<comment type="similarity">
    <text evidence="1">Belongs to the sulfatase family.</text>
</comment>
<reference evidence="2 3" key="1">
    <citation type="journal article" date="2014" name="Genome Announc.">
        <title>Draft Genome Sequences of Three Strains of Bacteroides pyogenes Isolated from a Cat and Swine.</title>
        <authorList>
            <person name="Sakamoto M."/>
            <person name="Oshima K."/>
            <person name="Suda W."/>
            <person name="Kitamura K."/>
            <person name="Iida T."/>
            <person name="Hattori M."/>
            <person name="Ohkuma M."/>
        </authorList>
    </citation>
    <scope>NUCLEOTIDE SEQUENCE [LARGE SCALE GENOMIC DNA]</scope>
    <source>
        <strain evidence="2 3">JCM 6292</strain>
    </source>
</reference>
<dbReference type="PANTHER" id="PTHR42693:SF33">
    <property type="entry name" value="ARYLSULFATASE"/>
    <property type="match status" value="1"/>
</dbReference>
<evidence type="ECO:0000313" key="2">
    <source>
        <dbReference type="EMBL" id="GAE14239.1"/>
    </source>
</evidence>
<name>W4P518_9BACE</name>
<gene>
    <name evidence="2" type="ORF">JCM6292_350</name>
</gene>